<dbReference type="GO" id="GO:0016020">
    <property type="term" value="C:membrane"/>
    <property type="evidence" value="ECO:0007669"/>
    <property type="project" value="UniProtKB-SubCell"/>
</dbReference>
<feature type="domain" description="SLC26A/SulP transporter" evidence="6">
    <location>
        <begin position="11"/>
        <end position="378"/>
    </location>
</feature>
<feature type="transmembrane region" description="Helical" evidence="5">
    <location>
        <begin position="241"/>
        <end position="260"/>
    </location>
</feature>
<dbReference type="Pfam" id="PF00916">
    <property type="entry name" value="Sulfate_transp"/>
    <property type="match status" value="1"/>
</dbReference>
<dbReference type="InterPro" id="IPR011547">
    <property type="entry name" value="SLC26A/SulP_dom"/>
</dbReference>
<feature type="transmembrane region" description="Helical" evidence="5">
    <location>
        <begin position="193"/>
        <end position="212"/>
    </location>
</feature>
<comment type="subcellular location">
    <subcellularLocation>
        <location evidence="1">Membrane</location>
        <topology evidence="1">Multi-pass membrane protein</topology>
    </subcellularLocation>
</comment>
<feature type="transmembrane region" description="Helical" evidence="5">
    <location>
        <begin position="373"/>
        <end position="403"/>
    </location>
</feature>
<feature type="transmembrane region" description="Helical" evidence="5">
    <location>
        <begin position="281"/>
        <end position="304"/>
    </location>
</feature>
<evidence type="ECO:0000256" key="5">
    <source>
        <dbReference type="SAM" id="Phobius"/>
    </source>
</evidence>
<evidence type="ECO:0000313" key="7">
    <source>
        <dbReference type="EMBL" id="CAB4995339.1"/>
    </source>
</evidence>
<dbReference type="AlphaFoldDB" id="A0A6J7NWY3"/>
<feature type="transmembrane region" description="Helical" evidence="5">
    <location>
        <begin position="115"/>
        <end position="140"/>
    </location>
</feature>
<evidence type="ECO:0000256" key="2">
    <source>
        <dbReference type="ARBA" id="ARBA00022692"/>
    </source>
</evidence>
<dbReference type="PANTHER" id="PTHR11814">
    <property type="entry name" value="SULFATE TRANSPORTER"/>
    <property type="match status" value="1"/>
</dbReference>
<keyword evidence="3 5" id="KW-1133">Transmembrane helix</keyword>
<evidence type="ECO:0000256" key="3">
    <source>
        <dbReference type="ARBA" id="ARBA00022989"/>
    </source>
</evidence>
<gene>
    <name evidence="7" type="ORF">UFOPK4049_00085</name>
</gene>
<evidence type="ECO:0000256" key="1">
    <source>
        <dbReference type="ARBA" id="ARBA00004141"/>
    </source>
</evidence>
<feature type="transmembrane region" description="Helical" evidence="5">
    <location>
        <begin position="81"/>
        <end position="103"/>
    </location>
</feature>
<accession>A0A6J7NWY3</accession>
<dbReference type="GO" id="GO:0055085">
    <property type="term" value="P:transmembrane transport"/>
    <property type="evidence" value="ECO:0007669"/>
    <property type="project" value="InterPro"/>
</dbReference>
<organism evidence="7">
    <name type="scientific">freshwater metagenome</name>
    <dbReference type="NCBI Taxonomy" id="449393"/>
    <lineage>
        <taxon>unclassified sequences</taxon>
        <taxon>metagenomes</taxon>
        <taxon>ecological metagenomes</taxon>
    </lineage>
</organism>
<reference evidence="7" key="1">
    <citation type="submission" date="2020-05" db="EMBL/GenBank/DDBJ databases">
        <authorList>
            <person name="Chiriac C."/>
            <person name="Salcher M."/>
            <person name="Ghai R."/>
            <person name="Kavagutti S V."/>
        </authorList>
    </citation>
    <scope>NUCLEOTIDE SEQUENCE</scope>
</reference>
<feature type="transmembrane region" description="Helical" evidence="5">
    <location>
        <begin position="14"/>
        <end position="33"/>
    </location>
</feature>
<evidence type="ECO:0000256" key="4">
    <source>
        <dbReference type="ARBA" id="ARBA00023136"/>
    </source>
</evidence>
<dbReference type="EMBL" id="CAFBPB010000005">
    <property type="protein sequence ID" value="CAB4995339.1"/>
    <property type="molecule type" value="Genomic_DNA"/>
</dbReference>
<dbReference type="InterPro" id="IPR001902">
    <property type="entry name" value="SLC26A/SulP_fam"/>
</dbReference>
<protein>
    <submittedName>
        <fullName evidence="7">Unannotated protein</fullName>
    </submittedName>
</protein>
<feature type="transmembrane region" description="Helical" evidence="5">
    <location>
        <begin position="324"/>
        <end position="352"/>
    </location>
</feature>
<feature type="transmembrane region" description="Helical" evidence="5">
    <location>
        <begin position="40"/>
        <end position="61"/>
    </location>
</feature>
<keyword evidence="4 5" id="KW-0472">Membrane</keyword>
<evidence type="ECO:0000259" key="6">
    <source>
        <dbReference type="Pfam" id="PF00916"/>
    </source>
</evidence>
<sequence>MLSGISKADLAPNLLAGATVAVVALPLALGFGVTSGMSAAAGLTTAIIAGFVAGIFGGSKYQVSGPTGAMTVVLIPIVNKYGVVAIPFLGLIAGLMVLTLALIRAGGIINQIPWGVVEGFTVGIAAVIALQQLPLVLGVAKGKGDRSLPVAWHTLANAFDSPAHRNVIAIAILTLLVKFSYPKITKKLKIKAHIPASFFAIVVSTAVVKALSLDLPRIGDIPRNIGKWSGGGISFSQLPHLLWPAFLIALLCAIESLLSARVADSLVHAAIDQHFQPNRELVGQGLATITASLFGGMPATGAIARTSVNVRSHATSRLSSVFHAVVLLIMVFIAAPLVSQIPSAAIGAVLIGTSFRMLNPRSIMESLRTTRSVAVTLVVTAICTLAIDLIWGIAIGIVVHFAFTLRRK</sequence>
<keyword evidence="2 5" id="KW-0812">Transmembrane</keyword>
<name>A0A6J7NWY3_9ZZZZ</name>
<proteinExistence type="predicted"/>
<feature type="transmembrane region" description="Helical" evidence="5">
    <location>
        <begin position="163"/>
        <end position="181"/>
    </location>
</feature>